<evidence type="ECO:0000313" key="3">
    <source>
        <dbReference type="EnsemblPlants" id="AUR62019704-RA:cds"/>
    </source>
</evidence>
<protein>
    <recommendedName>
        <fullName evidence="2">C2 domain-containing protein</fullName>
    </recommendedName>
</protein>
<feature type="compositionally biased region" description="Basic and acidic residues" evidence="1">
    <location>
        <begin position="397"/>
        <end position="412"/>
    </location>
</feature>
<dbReference type="CDD" id="cd21669">
    <property type="entry name" value="SMP_SF"/>
    <property type="match status" value="1"/>
</dbReference>
<dbReference type="SMART" id="SM00239">
    <property type="entry name" value="C2"/>
    <property type="match status" value="1"/>
</dbReference>
<dbReference type="SUPFAM" id="SSF49562">
    <property type="entry name" value="C2 domain (Calcium/lipid-binding domain, CaLB)"/>
    <property type="match status" value="1"/>
</dbReference>
<organism evidence="3 4">
    <name type="scientific">Chenopodium quinoa</name>
    <name type="common">Quinoa</name>
    <dbReference type="NCBI Taxonomy" id="63459"/>
    <lineage>
        <taxon>Eukaryota</taxon>
        <taxon>Viridiplantae</taxon>
        <taxon>Streptophyta</taxon>
        <taxon>Embryophyta</taxon>
        <taxon>Tracheophyta</taxon>
        <taxon>Spermatophyta</taxon>
        <taxon>Magnoliopsida</taxon>
        <taxon>eudicotyledons</taxon>
        <taxon>Gunneridae</taxon>
        <taxon>Pentapetalae</taxon>
        <taxon>Caryophyllales</taxon>
        <taxon>Chenopodiaceae</taxon>
        <taxon>Chenopodioideae</taxon>
        <taxon>Atripliceae</taxon>
        <taxon>Chenopodium</taxon>
    </lineage>
</organism>
<dbReference type="Proteomes" id="UP000596660">
    <property type="component" value="Unplaced"/>
</dbReference>
<feature type="compositionally biased region" description="Basic residues" evidence="1">
    <location>
        <begin position="525"/>
        <end position="541"/>
    </location>
</feature>
<keyword evidence="4" id="KW-1185">Reference proteome</keyword>
<feature type="compositionally biased region" description="Basic and acidic residues" evidence="1">
    <location>
        <begin position="565"/>
        <end position="574"/>
    </location>
</feature>
<dbReference type="PRINTS" id="PR00360">
    <property type="entry name" value="C2DOMAIN"/>
</dbReference>
<dbReference type="EnsemblPlants" id="AUR62019704-RA">
    <property type="protein sequence ID" value="AUR62019704-RA:cds"/>
    <property type="gene ID" value="AUR62019704"/>
</dbReference>
<evidence type="ECO:0000313" key="4">
    <source>
        <dbReference type="Proteomes" id="UP000596660"/>
    </source>
</evidence>
<feature type="compositionally biased region" description="Polar residues" evidence="1">
    <location>
        <begin position="414"/>
        <end position="428"/>
    </location>
</feature>
<dbReference type="InterPro" id="IPR052847">
    <property type="entry name" value="Ext_Synaptotagmin/KAHRP-like"/>
</dbReference>
<feature type="compositionally biased region" description="Polar residues" evidence="1">
    <location>
        <begin position="347"/>
        <end position="363"/>
    </location>
</feature>
<dbReference type="Gramene" id="AUR62019704-RA">
    <property type="protein sequence ID" value="AUR62019704-RA:cds"/>
    <property type="gene ID" value="AUR62019704"/>
</dbReference>
<name>A0A803LW53_CHEQI</name>
<dbReference type="InterPro" id="IPR035892">
    <property type="entry name" value="C2_domain_sf"/>
</dbReference>
<accession>A0A803LW53</accession>
<dbReference type="AlphaFoldDB" id="A0A803LW53"/>
<dbReference type="Gene3D" id="2.60.40.150">
    <property type="entry name" value="C2 domain"/>
    <property type="match status" value="1"/>
</dbReference>
<dbReference type="PROSITE" id="PS50004">
    <property type="entry name" value="C2"/>
    <property type="match status" value="1"/>
</dbReference>
<feature type="domain" description="C2" evidence="2">
    <location>
        <begin position="192"/>
        <end position="307"/>
    </location>
</feature>
<dbReference type="CDD" id="cd00030">
    <property type="entry name" value="C2"/>
    <property type="match status" value="1"/>
</dbReference>
<evidence type="ECO:0000259" key="2">
    <source>
        <dbReference type="PROSITE" id="PS50004"/>
    </source>
</evidence>
<proteinExistence type="predicted"/>
<reference evidence="3" key="2">
    <citation type="submission" date="2021-03" db="UniProtKB">
        <authorList>
            <consortium name="EnsemblPlants"/>
        </authorList>
    </citation>
    <scope>IDENTIFICATION</scope>
</reference>
<feature type="region of interest" description="Disordered" evidence="1">
    <location>
        <begin position="493"/>
        <end position="595"/>
    </location>
</feature>
<dbReference type="PANTHER" id="PTHR47042:SF4">
    <property type="entry name" value="OS02G0313700 PROTEIN"/>
    <property type="match status" value="1"/>
</dbReference>
<reference evidence="3" key="1">
    <citation type="journal article" date="2017" name="Nature">
        <title>The genome of Chenopodium quinoa.</title>
        <authorList>
            <person name="Jarvis D.E."/>
            <person name="Ho Y.S."/>
            <person name="Lightfoot D.J."/>
            <person name="Schmoeckel S.M."/>
            <person name="Li B."/>
            <person name="Borm T.J.A."/>
            <person name="Ohyanagi H."/>
            <person name="Mineta K."/>
            <person name="Michell C.T."/>
            <person name="Saber N."/>
            <person name="Kharbatia N.M."/>
            <person name="Rupper R.R."/>
            <person name="Sharp A.R."/>
            <person name="Dally N."/>
            <person name="Boughton B.A."/>
            <person name="Woo Y.H."/>
            <person name="Gao G."/>
            <person name="Schijlen E.G.W.M."/>
            <person name="Guo X."/>
            <person name="Momin A.A."/>
            <person name="Negrao S."/>
            <person name="Al-Babili S."/>
            <person name="Gehring C."/>
            <person name="Roessner U."/>
            <person name="Jung C."/>
            <person name="Murphy K."/>
            <person name="Arold S.T."/>
            <person name="Gojobori T."/>
            <person name="van der Linden C.G."/>
            <person name="van Loo E.N."/>
            <person name="Jellen E.N."/>
            <person name="Maughan P.J."/>
            <person name="Tester M."/>
        </authorList>
    </citation>
    <scope>NUCLEOTIDE SEQUENCE [LARGE SCALE GENOMIC DNA]</scope>
    <source>
        <strain evidence="3">cv. PI 614886</strain>
    </source>
</reference>
<feature type="region of interest" description="Disordered" evidence="1">
    <location>
        <begin position="383"/>
        <end position="445"/>
    </location>
</feature>
<dbReference type="InterPro" id="IPR000008">
    <property type="entry name" value="C2_dom"/>
</dbReference>
<dbReference type="PANTHER" id="PTHR47042">
    <property type="entry name" value="C2 DOMAIN-CONTAINING PROTEIN-LIKE"/>
    <property type="match status" value="1"/>
</dbReference>
<dbReference type="Pfam" id="PF00168">
    <property type="entry name" value="C2"/>
    <property type="match status" value="1"/>
</dbReference>
<feature type="region of interest" description="Disordered" evidence="1">
    <location>
        <begin position="632"/>
        <end position="678"/>
    </location>
</feature>
<feature type="region of interest" description="Disordered" evidence="1">
    <location>
        <begin position="331"/>
        <end position="369"/>
    </location>
</feature>
<feature type="compositionally biased region" description="Low complexity" evidence="1">
    <location>
        <begin position="506"/>
        <end position="516"/>
    </location>
</feature>
<sequence>MDCSRIHMNPDNPVQMWDQATGSLLIHSGYKRNLIFGKRAAVQHLYLGRTPPLFTDIRVLCDSTEDDHLVLELGLNFLTGDDMSAILAAKLRKRLGFGIVAKMHLTGLHVEGKVLIGVKFLRSWPFIGRLRVCFAEPPYFQMIVKPLFNHGLDVTELPGIAGWLDNLLAVAFEETLVEPNMLVVDMEKFVSPEPEEWFSVDVKEPLAYANVEVVEAVELKASDLNGFSDPYVKGQLGQYRFRTQVQKKTLTPKWQEEFKVPICSWEGQNVLAMEVLDKDRFSVDDVLGNCSVNINELRDGHRHDMWLPLQNVKIGRLHLAITVVEAIGKGKEQTSGELRSASKKSELLQSEQAEQGPISSANPQPFADTFEPIDIEGQKETGMWVHHPGGEVSQTWEPRKGKSRQGDTEIHSVDSPNSSLLVDSSNSGDESKEDHKTKRGNIIQRGFDKVFNRHHESEEDQMKSSEVADPSLHSNVKAAHIKKVGVNLIVDKDHSGTLSADGKLGGSSNEGSGAENSGKHDVKDRAKKILHSAKNSARHLKQSFSRKGSKKKEHASEQEIPLDSDSQKKEDISKQEIPFDSDSSDEDSLSSSLYDQSLKGIPITSSFISRSGIDDADHLELVDQLENVDHLEHVQTNDPVKPSLDEPVRKSTDSHISGSEGDKVLPAIETKPDLSLAP</sequence>
<feature type="compositionally biased region" description="Basic and acidic residues" evidence="1">
    <location>
        <begin position="643"/>
        <end position="653"/>
    </location>
</feature>
<evidence type="ECO:0000256" key="1">
    <source>
        <dbReference type="SAM" id="MobiDB-lite"/>
    </source>
</evidence>